<dbReference type="Proteomes" id="UP000186601">
    <property type="component" value="Unassembled WGS sequence"/>
</dbReference>
<protein>
    <submittedName>
        <fullName evidence="1">Uncharacterized protein</fullName>
    </submittedName>
</protein>
<sequence>MDFVVSATPAGWARELTRYRDHYLPLPSSIFTATNLTVAGRRGTYSVAIAVHKRKIDSVYRA</sequence>
<evidence type="ECO:0000313" key="1">
    <source>
        <dbReference type="EMBL" id="PSS05558.1"/>
    </source>
</evidence>
<gene>
    <name evidence="1" type="ORF">PHLCEN_2v3728</name>
</gene>
<accession>A0A2R6QBQ1</accession>
<dbReference type="EMBL" id="MLYV02000366">
    <property type="protein sequence ID" value="PSS05558.1"/>
    <property type="molecule type" value="Genomic_DNA"/>
</dbReference>
<dbReference type="AlphaFoldDB" id="A0A2R6QBQ1"/>
<name>A0A2R6QBQ1_9APHY</name>
<evidence type="ECO:0000313" key="2">
    <source>
        <dbReference type="Proteomes" id="UP000186601"/>
    </source>
</evidence>
<comment type="caution">
    <text evidence="1">The sequence shown here is derived from an EMBL/GenBank/DDBJ whole genome shotgun (WGS) entry which is preliminary data.</text>
</comment>
<reference evidence="1 2" key="1">
    <citation type="submission" date="2018-02" db="EMBL/GenBank/DDBJ databases">
        <title>Genome sequence of the basidiomycete white-rot fungus Phlebia centrifuga.</title>
        <authorList>
            <person name="Granchi Z."/>
            <person name="Peng M."/>
            <person name="de Vries R.P."/>
            <person name="Hilden K."/>
            <person name="Makela M.R."/>
            <person name="Grigoriev I."/>
            <person name="Riley R."/>
        </authorList>
    </citation>
    <scope>NUCLEOTIDE SEQUENCE [LARGE SCALE GENOMIC DNA]</scope>
    <source>
        <strain evidence="1 2">FBCC195</strain>
    </source>
</reference>
<keyword evidence="2" id="KW-1185">Reference proteome</keyword>
<proteinExistence type="predicted"/>
<organism evidence="1 2">
    <name type="scientific">Hermanssonia centrifuga</name>
    <dbReference type="NCBI Taxonomy" id="98765"/>
    <lineage>
        <taxon>Eukaryota</taxon>
        <taxon>Fungi</taxon>
        <taxon>Dikarya</taxon>
        <taxon>Basidiomycota</taxon>
        <taxon>Agaricomycotina</taxon>
        <taxon>Agaricomycetes</taxon>
        <taxon>Polyporales</taxon>
        <taxon>Meruliaceae</taxon>
        <taxon>Hermanssonia</taxon>
    </lineage>
</organism>